<dbReference type="EMBL" id="LQBL01000027">
    <property type="protein sequence ID" value="KUG54453.1"/>
    <property type="molecule type" value="Genomic_DNA"/>
</dbReference>
<dbReference type="InterPro" id="IPR005791">
    <property type="entry name" value="SecD"/>
</dbReference>
<feature type="transmembrane region" description="Helical" evidence="9">
    <location>
        <begin position="525"/>
        <end position="548"/>
    </location>
</feature>
<feature type="region of interest" description="Disordered" evidence="10">
    <location>
        <begin position="192"/>
        <end position="294"/>
    </location>
</feature>
<protein>
    <recommendedName>
        <fullName evidence="9">Protein translocase subunit SecD</fullName>
    </recommendedName>
</protein>
<evidence type="ECO:0000256" key="8">
    <source>
        <dbReference type="ARBA" id="ARBA00023136"/>
    </source>
</evidence>
<dbReference type="GO" id="GO:0005886">
    <property type="term" value="C:plasma membrane"/>
    <property type="evidence" value="ECO:0007669"/>
    <property type="project" value="UniProtKB-SubCell"/>
</dbReference>
<dbReference type="InterPro" id="IPR048631">
    <property type="entry name" value="SecD_1st"/>
</dbReference>
<feature type="domain" description="SSD" evidence="11">
    <location>
        <begin position="495"/>
        <end position="626"/>
    </location>
</feature>
<comment type="function">
    <text evidence="9">Part of the Sec protein translocase complex. Interacts with the SecYEG preprotein conducting channel. SecDF uses the proton motive force (PMF) to complete protein translocation after the ATP-dependent function of SecA.</text>
</comment>
<dbReference type="NCBIfam" id="TIGR00916">
    <property type="entry name" value="2A0604s01"/>
    <property type="match status" value="1"/>
</dbReference>
<dbReference type="GO" id="GO:0065002">
    <property type="term" value="P:intracellular protein transmembrane transport"/>
    <property type="evidence" value="ECO:0007669"/>
    <property type="project" value="UniProtKB-UniRule"/>
</dbReference>
<evidence type="ECO:0000256" key="3">
    <source>
        <dbReference type="ARBA" id="ARBA00022475"/>
    </source>
</evidence>
<dbReference type="InterPro" id="IPR000731">
    <property type="entry name" value="SSD"/>
</dbReference>
<keyword evidence="6 9" id="KW-1133">Transmembrane helix</keyword>
<organism evidence="12 13">
    <name type="scientific">Serinicoccus chungangensis</name>
    <dbReference type="NCBI Taxonomy" id="767452"/>
    <lineage>
        <taxon>Bacteria</taxon>
        <taxon>Bacillati</taxon>
        <taxon>Actinomycetota</taxon>
        <taxon>Actinomycetes</taxon>
        <taxon>Micrococcales</taxon>
        <taxon>Ornithinimicrobiaceae</taxon>
        <taxon>Serinicoccus</taxon>
    </lineage>
</organism>
<dbReference type="InterPro" id="IPR048634">
    <property type="entry name" value="SecD_SecF_C"/>
</dbReference>
<dbReference type="NCBIfam" id="TIGR01129">
    <property type="entry name" value="secD"/>
    <property type="match status" value="1"/>
</dbReference>
<dbReference type="STRING" id="767452.AVL62_04410"/>
<keyword evidence="8 9" id="KW-0472">Membrane</keyword>
<feature type="transmembrane region" description="Helical" evidence="9">
    <location>
        <begin position="49"/>
        <end position="73"/>
    </location>
</feature>
<comment type="caution">
    <text evidence="12">The sequence shown here is derived from an EMBL/GenBank/DDBJ whole genome shotgun (WGS) entry which is preliminary data.</text>
</comment>
<dbReference type="PROSITE" id="PS50156">
    <property type="entry name" value="SSD"/>
    <property type="match status" value="1"/>
</dbReference>
<keyword evidence="13" id="KW-1185">Reference proteome</keyword>
<evidence type="ECO:0000256" key="1">
    <source>
        <dbReference type="ARBA" id="ARBA00004651"/>
    </source>
</evidence>
<evidence type="ECO:0000259" key="11">
    <source>
        <dbReference type="PROSITE" id="PS50156"/>
    </source>
</evidence>
<evidence type="ECO:0000256" key="10">
    <source>
        <dbReference type="SAM" id="MobiDB-lite"/>
    </source>
</evidence>
<dbReference type="RefSeq" id="WP_058891184.1">
    <property type="nucleotide sequence ID" value="NZ_LQBL01000027.1"/>
</dbReference>
<dbReference type="InterPro" id="IPR054384">
    <property type="entry name" value="SecDF_P1_head"/>
</dbReference>
<dbReference type="InterPro" id="IPR022813">
    <property type="entry name" value="SecD/SecF_arch_bac"/>
</dbReference>
<accession>A0A0W8I794</accession>
<keyword evidence="7 9" id="KW-0811">Translocation</keyword>
<dbReference type="AlphaFoldDB" id="A0A0W8I794"/>
<dbReference type="HAMAP" id="MF_01463_B">
    <property type="entry name" value="SecD_B"/>
    <property type="match status" value="1"/>
</dbReference>
<dbReference type="PANTHER" id="PTHR30081:SF1">
    <property type="entry name" value="PROTEIN TRANSLOCASE SUBUNIT SECD"/>
    <property type="match status" value="1"/>
</dbReference>
<dbReference type="InterPro" id="IPR055344">
    <property type="entry name" value="SecD_SecF_C_bact"/>
</dbReference>
<keyword evidence="2 9" id="KW-0813">Transport</keyword>
<proteinExistence type="inferred from homology"/>
<dbReference type="Pfam" id="PF02355">
    <property type="entry name" value="SecD_SecF_C"/>
    <property type="match status" value="1"/>
</dbReference>
<dbReference type="GO" id="GO:0043952">
    <property type="term" value="P:protein transport by the Sec complex"/>
    <property type="evidence" value="ECO:0007669"/>
    <property type="project" value="UniProtKB-UniRule"/>
</dbReference>
<evidence type="ECO:0000256" key="2">
    <source>
        <dbReference type="ARBA" id="ARBA00022448"/>
    </source>
</evidence>
<dbReference type="Proteomes" id="UP000054837">
    <property type="component" value="Unassembled WGS sequence"/>
</dbReference>
<feature type="transmembrane region" description="Helical" evidence="9">
    <location>
        <begin position="576"/>
        <end position="594"/>
    </location>
</feature>
<gene>
    <name evidence="9" type="primary">secD</name>
    <name evidence="12" type="ORF">AVL62_04410</name>
</gene>
<evidence type="ECO:0000256" key="5">
    <source>
        <dbReference type="ARBA" id="ARBA00022927"/>
    </source>
</evidence>
<dbReference type="Pfam" id="PF21760">
    <property type="entry name" value="SecD_1st"/>
    <property type="match status" value="1"/>
</dbReference>
<evidence type="ECO:0000256" key="9">
    <source>
        <dbReference type="HAMAP-Rule" id="MF_01463"/>
    </source>
</evidence>
<dbReference type="Pfam" id="PF22599">
    <property type="entry name" value="SecDF_P1_head"/>
    <property type="match status" value="1"/>
</dbReference>
<feature type="transmembrane region" description="Helical" evidence="9">
    <location>
        <begin position="470"/>
        <end position="490"/>
    </location>
</feature>
<evidence type="ECO:0000256" key="6">
    <source>
        <dbReference type="ARBA" id="ARBA00022989"/>
    </source>
</evidence>
<dbReference type="Gene3D" id="1.20.1640.10">
    <property type="entry name" value="Multidrug efflux transporter AcrB transmembrane domain"/>
    <property type="match status" value="1"/>
</dbReference>
<comment type="subcellular location">
    <subcellularLocation>
        <location evidence="1 9">Cell membrane</location>
        <topology evidence="1 9">Multi-pass membrane protein</topology>
    </subcellularLocation>
</comment>
<comment type="similarity">
    <text evidence="9">Belongs to the SecD/SecF family. SecD subfamily.</text>
</comment>
<evidence type="ECO:0000256" key="4">
    <source>
        <dbReference type="ARBA" id="ARBA00022692"/>
    </source>
</evidence>
<comment type="subunit">
    <text evidence="9">Forms a complex with SecF. Part of the essential Sec protein translocation apparatus which comprises SecA, SecYEG and auxiliary proteins SecDF. Other proteins may also be involved.</text>
</comment>
<keyword evidence="3 9" id="KW-1003">Cell membrane</keyword>
<evidence type="ECO:0000313" key="13">
    <source>
        <dbReference type="Proteomes" id="UP000054837"/>
    </source>
</evidence>
<name>A0A0W8I794_9MICO</name>
<feature type="region of interest" description="Disordered" evidence="10">
    <location>
        <begin position="1"/>
        <end position="46"/>
    </location>
</feature>
<dbReference type="Gene3D" id="3.30.70.3400">
    <property type="match status" value="1"/>
</dbReference>
<keyword evidence="5 9" id="KW-0653">Protein transport</keyword>
<feature type="compositionally biased region" description="Gly residues" evidence="10">
    <location>
        <begin position="18"/>
        <end position="34"/>
    </location>
</feature>
<feature type="compositionally biased region" description="Low complexity" evidence="10">
    <location>
        <begin position="277"/>
        <end position="293"/>
    </location>
</feature>
<sequence length="683" mass="71260">MTTSTPAPRRDEDLAGDAAGGGGRQRGGPGGSGRGRTPRRRNARMRGPFRTLMSLLMITLLLFASIGGARLWAEPAASLTPQLGLDLAGGRQIVMEPLTEEGASVSSDQLEQAIDIIRRRIDGGGVAEAEVTRSGQNVSVAIPGNPSAAQVEALSRSSQLQFRPVLVAQPTGPQAEVPPQRTLPLPPSLLQEQLEESEQEAQQSEGGEDSVDDGSSGDGSGDEAEQTEGNRGGTRLDGAAGVSAADDPLAGQPVSAGDADDAATQAPGVPAGDDADSTAPPADETAPPADPSSLEQITPELSEEFTALDCSATGVAGEVAAAPADEPTVACSAEGDEKFILGPVELTGSAVTTANASPETVQGGAVTGRWQVNLTFDGEGGQTFAEITSRLYGYPQGQAQNRFATILDGEVITAPTVNGVISGGTATISGDFTPEEAQALANQLEFGALPLSFEVQTSEQISPTLGGEQLRWGVVAGIIGLLLVFAYMLVQYHALGLVAIGSLIIAALLAYGSVTLLGWANNFRLTMAGVTGLIVAIGITADSFIVYFERIRDEVRAGRPLRYAVDTGWERARRTLIISDVVNLLAAAVLYLLSESGVRAFAFALGLTTVIDLLVVFMFTHPLVSILANTRFFGEGRKWSGMEPERLGAKRSAYLGRGRVREPDVIAPGRRRHTREELEGGVV</sequence>
<feature type="transmembrane region" description="Helical" evidence="9">
    <location>
        <begin position="497"/>
        <end position="519"/>
    </location>
</feature>
<dbReference type="PANTHER" id="PTHR30081">
    <property type="entry name" value="PROTEIN-EXPORT MEMBRANE PROTEIN SEC"/>
    <property type="match status" value="1"/>
</dbReference>
<keyword evidence="4 9" id="KW-0812">Transmembrane</keyword>
<evidence type="ECO:0000256" key="7">
    <source>
        <dbReference type="ARBA" id="ARBA00023010"/>
    </source>
</evidence>
<dbReference type="Gene3D" id="3.30.1360.200">
    <property type="match status" value="1"/>
</dbReference>
<dbReference type="SUPFAM" id="SSF82866">
    <property type="entry name" value="Multidrug efflux transporter AcrB transmembrane domain"/>
    <property type="match status" value="1"/>
</dbReference>
<evidence type="ECO:0000313" key="12">
    <source>
        <dbReference type="EMBL" id="KUG54453.1"/>
    </source>
</evidence>
<dbReference type="GO" id="GO:0015450">
    <property type="term" value="F:protein-transporting ATPase activity"/>
    <property type="evidence" value="ECO:0007669"/>
    <property type="project" value="InterPro"/>
</dbReference>
<dbReference type="GO" id="GO:0006605">
    <property type="term" value="P:protein targeting"/>
    <property type="evidence" value="ECO:0007669"/>
    <property type="project" value="UniProtKB-UniRule"/>
</dbReference>
<feature type="transmembrane region" description="Helical" evidence="9">
    <location>
        <begin position="600"/>
        <end position="628"/>
    </location>
</feature>
<reference evidence="12 13" key="1">
    <citation type="submission" date="2015-12" db="EMBL/GenBank/DDBJ databases">
        <title>Serinicoccus chungangenesis strain CD08_5 genome sequencing and assembly.</title>
        <authorList>
            <person name="Chander A.M."/>
            <person name="Kaur G."/>
            <person name="Nair G.R."/>
            <person name="Dhawan D.K."/>
            <person name="Kochhar R.K."/>
            <person name="Mayilraj S."/>
            <person name="Bhadada S.K."/>
        </authorList>
    </citation>
    <scope>NUCLEOTIDE SEQUENCE [LARGE SCALE GENOMIC DNA]</scope>
    <source>
        <strain evidence="12 13">CD08_5</strain>
    </source>
</reference>